<dbReference type="PANTHER" id="PTHR33337">
    <property type="entry name" value="GFA DOMAIN-CONTAINING PROTEIN"/>
    <property type="match status" value="1"/>
</dbReference>
<evidence type="ECO:0000313" key="7">
    <source>
        <dbReference type="Proteomes" id="UP001162881"/>
    </source>
</evidence>
<dbReference type="SUPFAM" id="SSF51316">
    <property type="entry name" value="Mss4-like"/>
    <property type="match status" value="1"/>
</dbReference>
<protein>
    <submittedName>
        <fullName evidence="6">GFA family protein</fullName>
    </submittedName>
</protein>
<comment type="similarity">
    <text evidence="1">Belongs to the Gfa family.</text>
</comment>
<keyword evidence="4" id="KW-0456">Lyase</keyword>
<organism evidence="6 7">
    <name type="scientific">Novosphingobium organovorum</name>
    <dbReference type="NCBI Taxonomy" id="2930092"/>
    <lineage>
        <taxon>Bacteria</taxon>
        <taxon>Pseudomonadati</taxon>
        <taxon>Pseudomonadota</taxon>
        <taxon>Alphaproteobacteria</taxon>
        <taxon>Sphingomonadales</taxon>
        <taxon>Sphingomonadaceae</taxon>
        <taxon>Novosphingobium</taxon>
    </lineage>
</organism>
<evidence type="ECO:0000256" key="1">
    <source>
        <dbReference type="ARBA" id="ARBA00005495"/>
    </source>
</evidence>
<evidence type="ECO:0000256" key="3">
    <source>
        <dbReference type="ARBA" id="ARBA00022833"/>
    </source>
</evidence>
<dbReference type="InterPro" id="IPR006913">
    <property type="entry name" value="CENP-V/GFA"/>
</dbReference>
<keyword evidence="3" id="KW-0862">Zinc</keyword>
<evidence type="ECO:0000313" key="6">
    <source>
        <dbReference type="EMBL" id="MCJ2181575.1"/>
    </source>
</evidence>
<evidence type="ECO:0000256" key="4">
    <source>
        <dbReference type="ARBA" id="ARBA00023239"/>
    </source>
</evidence>
<gene>
    <name evidence="6" type="ORF">MTR62_02455</name>
</gene>
<dbReference type="InterPro" id="IPR011057">
    <property type="entry name" value="Mss4-like_sf"/>
</dbReference>
<name>A0ABT0B9M9_9SPHN</name>
<feature type="domain" description="CENP-V/GFA" evidence="5">
    <location>
        <begin position="3"/>
        <end position="120"/>
    </location>
</feature>
<dbReference type="PANTHER" id="PTHR33337:SF40">
    <property type="entry name" value="CENP-V_GFA DOMAIN-CONTAINING PROTEIN-RELATED"/>
    <property type="match status" value="1"/>
</dbReference>
<sequence>MHREGGCACGAIRFTTQVAPVGTGACHCTHCQKLAGGGPNYVALFAKGAVAVTKGLPGVYHDSGDSGGAVERAFCTTCGTPLWSVPEHAPFMTVKVGAFDEIGDLGPAMHIYTASAPGWHPIPDDRPTFEQMPPREAAPI</sequence>
<comment type="caution">
    <text evidence="6">The sequence shown here is derived from an EMBL/GenBank/DDBJ whole genome shotgun (WGS) entry which is preliminary data.</text>
</comment>
<dbReference type="PROSITE" id="PS51891">
    <property type="entry name" value="CENP_V_GFA"/>
    <property type="match status" value="1"/>
</dbReference>
<dbReference type="EMBL" id="JALHLF010000005">
    <property type="protein sequence ID" value="MCJ2181575.1"/>
    <property type="molecule type" value="Genomic_DNA"/>
</dbReference>
<evidence type="ECO:0000256" key="2">
    <source>
        <dbReference type="ARBA" id="ARBA00022723"/>
    </source>
</evidence>
<reference evidence="6" key="1">
    <citation type="submission" date="2022-03" db="EMBL/GenBank/DDBJ databases">
        <title>Identification of a novel bacterium isolated from mangrove sediments.</title>
        <authorList>
            <person name="Pan X."/>
        </authorList>
    </citation>
    <scope>NUCLEOTIDE SEQUENCE</scope>
    <source>
        <strain evidence="6">B1949</strain>
    </source>
</reference>
<dbReference type="PROSITE" id="PS51257">
    <property type="entry name" value="PROKAR_LIPOPROTEIN"/>
    <property type="match status" value="1"/>
</dbReference>
<evidence type="ECO:0000259" key="5">
    <source>
        <dbReference type="PROSITE" id="PS51891"/>
    </source>
</evidence>
<dbReference type="RefSeq" id="WP_244016698.1">
    <property type="nucleotide sequence ID" value="NZ_JALHLF010000005.1"/>
</dbReference>
<keyword evidence="7" id="KW-1185">Reference proteome</keyword>
<dbReference type="Gene3D" id="3.90.1590.10">
    <property type="entry name" value="glutathione-dependent formaldehyde- activating enzyme (gfa)"/>
    <property type="match status" value="1"/>
</dbReference>
<proteinExistence type="inferred from homology"/>
<keyword evidence="2" id="KW-0479">Metal-binding</keyword>
<accession>A0ABT0B9M9</accession>
<dbReference type="Proteomes" id="UP001162881">
    <property type="component" value="Unassembled WGS sequence"/>
</dbReference>
<dbReference type="Pfam" id="PF04828">
    <property type="entry name" value="GFA"/>
    <property type="match status" value="1"/>
</dbReference>